<name>A0ABD2HSR0_HETSC</name>
<gene>
    <name evidence="1" type="ORF">niasHS_016475</name>
</gene>
<comment type="caution">
    <text evidence="1">The sequence shown here is derived from an EMBL/GenBank/DDBJ whole genome shotgun (WGS) entry which is preliminary data.</text>
</comment>
<dbReference type="AlphaFoldDB" id="A0ABD2HSR0"/>
<evidence type="ECO:0000313" key="2">
    <source>
        <dbReference type="Proteomes" id="UP001620645"/>
    </source>
</evidence>
<proteinExistence type="predicted"/>
<dbReference type="EMBL" id="JBICCN010000457">
    <property type="protein sequence ID" value="KAL3067886.1"/>
    <property type="molecule type" value="Genomic_DNA"/>
</dbReference>
<organism evidence="1 2">
    <name type="scientific">Heterodera schachtii</name>
    <name type="common">Sugarbeet cyst nematode worm</name>
    <name type="synonym">Tylenchus schachtii</name>
    <dbReference type="NCBI Taxonomy" id="97005"/>
    <lineage>
        <taxon>Eukaryota</taxon>
        <taxon>Metazoa</taxon>
        <taxon>Ecdysozoa</taxon>
        <taxon>Nematoda</taxon>
        <taxon>Chromadorea</taxon>
        <taxon>Rhabditida</taxon>
        <taxon>Tylenchina</taxon>
        <taxon>Tylenchomorpha</taxon>
        <taxon>Tylenchoidea</taxon>
        <taxon>Heteroderidae</taxon>
        <taxon>Heteroderinae</taxon>
        <taxon>Heterodera</taxon>
    </lineage>
</organism>
<sequence>MLENSIEYKNKRKFLSLEIIGTIEEQSPGQGYNVSALKAAVEKEEEILMGPQISGFEHILKIATVMMEAINQLNAAAIGPIPERIKIEQLRFIGLVLAHLVLRDDPIVDPETGDYVFIAQMEPSIDPMDPHVWRQMREELDTQIRAQLTCQQVLVEQKQDDGILAERELFEHLNSKIMRGIPKSADLAKWRELAEKFRLISLQKHKKLPHFNLIFRTFIAFGEEAPKLILLVRASFF</sequence>
<evidence type="ECO:0000313" key="1">
    <source>
        <dbReference type="EMBL" id="KAL3067886.1"/>
    </source>
</evidence>
<accession>A0ABD2HSR0</accession>
<reference evidence="1 2" key="1">
    <citation type="submission" date="2024-10" db="EMBL/GenBank/DDBJ databases">
        <authorList>
            <person name="Kim D."/>
        </authorList>
    </citation>
    <scope>NUCLEOTIDE SEQUENCE [LARGE SCALE GENOMIC DNA]</scope>
    <source>
        <strain evidence="1">Taebaek</strain>
    </source>
</reference>
<keyword evidence="2" id="KW-1185">Reference proteome</keyword>
<dbReference type="Proteomes" id="UP001620645">
    <property type="component" value="Unassembled WGS sequence"/>
</dbReference>
<protein>
    <submittedName>
        <fullName evidence="1">Uncharacterized protein</fullName>
    </submittedName>
</protein>